<dbReference type="SMART" id="SM00478">
    <property type="entry name" value="ENDO3c"/>
    <property type="match status" value="1"/>
</dbReference>
<dbReference type="EC" id="3.2.2.31" evidence="5 15"/>
<comment type="function">
    <text evidence="2">Adenine glycosylase active on G-A mispairs. MutY also corrects error-prone DNA synthesis past GO lesions which are due to the oxidatively damaged form of guanine: 7,8-dihydro-8-oxoguanine (8-oxo-dGTP).</text>
</comment>
<dbReference type="SUPFAM" id="SSF55811">
    <property type="entry name" value="Nudix"/>
    <property type="match status" value="1"/>
</dbReference>
<dbReference type="InterPro" id="IPR000445">
    <property type="entry name" value="HhH_motif"/>
</dbReference>
<comment type="subunit">
    <text evidence="4">Monomer.</text>
</comment>
<evidence type="ECO:0000256" key="4">
    <source>
        <dbReference type="ARBA" id="ARBA00011245"/>
    </source>
</evidence>
<dbReference type="NCBIfam" id="TIGR01084">
    <property type="entry name" value="mutY"/>
    <property type="match status" value="1"/>
</dbReference>
<protein>
    <recommendedName>
        <fullName evidence="6 15">Adenine DNA glycosylase</fullName>
        <ecNumber evidence="5 15">3.2.2.31</ecNumber>
    </recommendedName>
</protein>
<dbReference type="PROSITE" id="PS01155">
    <property type="entry name" value="ENDONUCLEASE_III_2"/>
    <property type="match status" value="1"/>
</dbReference>
<dbReference type="InterPro" id="IPR003651">
    <property type="entry name" value="Endonuclease3_FeS-loop_motif"/>
</dbReference>
<dbReference type="InterPro" id="IPR044298">
    <property type="entry name" value="MIG/MutY"/>
</dbReference>
<dbReference type="GO" id="GO:0035485">
    <property type="term" value="F:adenine/guanine mispair binding"/>
    <property type="evidence" value="ECO:0007669"/>
    <property type="project" value="TreeGrafter"/>
</dbReference>
<reference evidence="17 18" key="1">
    <citation type="journal article" date="2009" name="BMC Evol. Biol.">
        <title>Genomic taxonomy of Vibrios.</title>
        <authorList>
            <person name="Thompson C.C."/>
            <person name="Vicente A.C."/>
            <person name="Souza R.C."/>
            <person name="Vasconcelos A.T."/>
            <person name="Vesth T."/>
            <person name="Alves N.Jr."/>
            <person name="Ussery D.W."/>
            <person name="Iida T."/>
            <person name="Thompson F.L."/>
        </authorList>
    </citation>
    <scope>NUCLEOTIDE SEQUENCE [LARGE SCALE GENOMIC DNA]</scope>
    <source>
        <strain evidence="17 18">VM603</strain>
    </source>
</reference>
<dbReference type="GO" id="GO:0032357">
    <property type="term" value="F:oxidized purine DNA binding"/>
    <property type="evidence" value="ECO:0007669"/>
    <property type="project" value="TreeGrafter"/>
</dbReference>
<evidence type="ECO:0000256" key="9">
    <source>
        <dbReference type="ARBA" id="ARBA00022763"/>
    </source>
</evidence>
<keyword evidence="12" id="KW-0411">Iron-sulfur</keyword>
<evidence type="ECO:0000256" key="5">
    <source>
        <dbReference type="ARBA" id="ARBA00012045"/>
    </source>
</evidence>
<dbReference type="InterPro" id="IPR004036">
    <property type="entry name" value="Endonuclease-III-like_CS2"/>
</dbReference>
<comment type="cofactor">
    <cofactor evidence="15">
        <name>[4Fe-4S] cluster</name>
        <dbReference type="ChEBI" id="CHEBI:49883"/>
    </cofactor>
    <text evidence="15">Binds 1 [4Fe-4S] cluster.</text>
</comment>
<evidence type="ECO:0000256" key="12">
    <source>
        <dbReference type="ARBA" id="ARBA00023014"/>
    </source>
</evidence>
<evidence type="ECO:0000256" key="15">
    <source>
        <dbReference type="RuleBase" id="RU365096"/>
    </source>
</evidence>
<evidence type="ECO:0000256" key="2">
    <source>
        <dbReference type="ARBA" id="ARBA00002933"/>
    </source>
</evidence>
<dbReference type="CDD" id="cd03431">
    <property type="entry name" value="NUDIX_DNA_Glycosylase_C-MutY"/>
    <property type="match status" value="1"/>
</dbReference>
<name>D2YE35_VIBMI</name>
<dbReference type="InterPro" id="IPR005760">
    <property type="entry name" value="A/G_AdeGlyc_MutY"/>
</dbReference>
<evidence type="ECO:0000313" key="17">
    <source>
        <dbReference type="EMBL" id="EEW06968.1"/>
    </source>
</evidence>
<dbReference type="Pfam" id="PF14815">
    <property type="entry name" value="NUDIX_4"/>
    <property type="match status" value="1"/>
</dbReference>
<proteinExistence type="inferred from homology"/>
<keyword evidence="11 15" id="KW-0408">Iron</keyword>
<dbReference type="InterPro" id="IPR029119">
    <property type="entry name" value="MutY_C"/>
</dbReference>
<dbReference type="EMBL" id="ACYU01000085">
    <property type="protein sequence ID" value="EEW06968.1"/>
    <property type="molecule type" value="Genomic_DNA"/>
</dbReference>
<dbReference type="GO" id="GO:0006298">
    <property type="term" value="P:mismatch repair"/>
    <property type="evidence" value="ECO:0007669"/>
    <property type="project" value="TreeGrafter"/>
</dbReference>
<keyword evidence="7" id="KW-0004">4Fe-4S</keyword>
<dbReference type="GO" id="GO:0051539">
    <property type="term" value="F:4 iron, 4 sulfur cluster binding"/>
    <property type="evidence" value="ECO:0007669"/>
    <property type="project" value="UniProtKB-UniRule"/>
</dbReference>
<dbReference type="CDD" id="cd00056">
    <property type="entry name" value="ENDO3c"/>
    <property type="match status" value="1"/>
</dbReference>
<sequence length="369" mass="41902">MVQFCSTSLDNNNEQVVTPFAQAILTWYDAYGRKNLPWQQNKNAYRVWLSEIMLQQTQVATVIPYFERFLERFPTVQALAAAPQDEVLHFWTGLGYYARARNLHKAAQMVVNEYGGEFPIDLEQMNALPGVGRSTAAAVLSSVYKKPHAILDGNVKRTLARCFAVEGWPGQKSVENQLWHYAEMHTPSVDVDKYNQAMMDMGAMICTRSKPKCSLCPVESFCLAKQQGNPQDYPGKKPKTDKPVKETWFVMLYHDDAVWLEQRPQTGIWGGLYCFPQSEIANIQTTIDQRAIGDSTITSQKTLIAFRHTFSHYHLDITPILLELSRKPDIVMEGSKGLWYNLSQPDEIGLAAPVKQLLHSLPFEIDSHI</sequence>
<dbReference type="Pfam" id="PF00730">
    <property type="entry name" value="HhH-GPD"/>
    <property type="match status" value="1"/>
</dbReference>
<dbReference type="InterPro" id="IPR023170">
    <property type="entry name" value="HhH_base_excis_C"/>
</dbReference>
<dbReference type="GO" id="GO:0006284">
    <property type="term" value="P:base-excision repair"/>
    <property type="evidence" value="ECO:0007669"/>
    <property type="project" value="UniProtKB-UniRule"/>
</dbReference>
<organism evidence="17 18">
    <name type="scientific">Vibrio mimicus VM603</name>
    <dbReference type="NCBI Taxonomy" id="671074"/>
    <lineage>
        <taxon>Bacteria</taxon>
        <taxon>Pseudomonadati</taxon>
        <taxon>Pseudomonadota</taxon>
        <taxon>Gammaproteobacteria</taxon>
        <taxon>Vibrionales</taxon>
        <taxon>Vibrionaceae</taxon>
        <taxon>Vibrio</taxon>
    </lineage>
</organism>
<dbReference type="SUPFAM" id="SSF48150">
    <property type="entry name" value="DNA-glycosylase"/>
    <property type="match status" value="1"/>
</dbReference>
<dbReference type="SMART" id="SM00525">
    <property type="entry name" value="FES"/>
    <property type="match status" value="1"/>
</dbReference>
<dbReference type="InterPro" id="IPR011257">
    <property type="entry name" value="DNA_glycosylase"/>
</dbReference>
<gene>
    <name evidence="17" type="primary">mutY</name>
    <name evidence="17" type="ORF">VMB_17820</name>
</gene>
<dbReference type="Pfam" id="PF10576">
    <property type="entry name" value="EndIII_4Fe-2S"/>
    <property type="match status" value="1"/>
</dbReference>
<dbReference type="PANTHER" id="PTHR42944">
    <property type="entry name" value="ADENINE DNA GLYCOSYLASE"/>
    <property type="match status" value="1"/>
</dbReference>
<evidence type="ECO:0000256" key="8">
    <source>
        <dbReference type="ARBA" id="ARBA00022723"/>
    </source>
</evidence>
<keyword evidence="10" id="KW-0378">Hydrolase</keyword>
<dbReference type="GO" id="GO:0046872">
    <property type="term" value="F:metal ion binding"/>
    <property type="evidence" value="ECO:0007669"/>
    <property type="project" value="UniProtKB-UniRule"/>
</dbReference>
<dbReference type="FunFam" id="1.10.1670.10:FF:000002">
    <property type="entry name" value="Adenine DNA glycosylase"/>
    <property type="match status" value="1"/>
</dbReference>
<evidence type="ECO:0000256" key="7">
    <source>
        <dbReference type="ARBA" id="ARBA00022485"/>
    </source>
</evidence>
<dbReference type="NCBIfam" id="NF008132">
    <property type="entry name" value="PRK10880.1"/>
    <property type="match status" value="1"/>
</dbReference>
<dbReference type="InterPro" id="IPR015797">
    <property type="entry name" value="NUDIX_hydrolase-like_dom_sf"/>
</dbReference>
<dbReference type="InterPro" id="IPR003265">
    <property type="entry name" value="HhH-GPD_domain"/>
</dbReference>
<dbReference type="Pfam" id="PF00633">
    <property type="entry name" value="HHH"/>
    <property type="match status" value="1"/>
</dbReference>
<dbReference type="PROSITE" id="PS00764">
    <property type="entry name" value="ENDONUCLEASE_III_1"/>
    <property type="match status" value="1"/>
</dbReference>
<dbReference type="Gene3D" id="1.10.1670.10">
    <property type="entry name" value="Helix-hairpin-Helix base-excision DNA repair enzymes (C-terminal)"/>
    <property type="match status" value="1"/>
</dbReference>
<dbReference type="AlphaFoldDB" id="D2YE35"/>
<dbReference type="GO" id="GO:0034039">
    <property type="term" value="F:8-oxo-7,8-dihydroguanine DNA N-glycosylase activity"/>
    <property type="evidence" value="ECO:0007669"/>
    <property type="project" value="TreeGrafter"/>
</dbReference>
<accession>D2YE35</accession>
<dbReference type="Gene3D" id="3.90.79.10">
    <property type="entry name" value="Nucleoside Triphosphate Pyrophosphohydrolase"/>
    <property type="match status" value="1"/>
</dbReference>
<evidence type="ECO:0000256" key="6">
    <source>
        <dbReference type="ARBA" id="ARBA00022023"/>
    </source>
</evidence>
<evidence type="ECO:0000259" key="16">
    <source>
        <dbReference type="SMART" id="SM00478"/>
    </source>
</evidence>
<evidence type="ECO:0000256" key="11">
    <source>
        <dbReference type="ARBA" id="ARBA00023004"/>
    </source>
</evidence>
<keyword evidence="9 15" id="KW-0227">DNA damage</keyword>
<evidence type="ECO:0000256" key="10">
    <source>
        <dbReference type="ARBA" id="ARBA00022801"/>
    </source>
</evidence>
<keyword evidence="8" id="KW-0479">Metal-binding</keyword>
<keyword evidence="13" id="KW-0234">DNA repair</keyword>
<dbReference type="InterPro" id="IPR004035">
    <property type="entry name" value="Endouclease-III_FeS-bd_BS"/>
</dbReference>
<evidence type="ECO:0000256" key="1">
    <source>
        <dbReference type="ARBA" id="ARBA00000843"/>
    </source>
</evidence>
<comment type="caution">
    <text evidence="17">The sequence shown here is derived from an EMBL/GenBank/DDBJ whole genome shotgun (WGS) entry which is preliminary data.</text>
</comment>
<comment type="catalytic activity">
    <reaction evidence="1 15">
        <text>Hydrolyzes free adenine bases from 7,8-dihydro-8-oxoguanine:adenine mismatched double-stranded DNA, leaving an apurinic site.</text>
        <dbReference type="EC" id="3.2.2.31"/>
    </reaction>
</comment>
<evidence type="ECO:0000313" key="18">
    <source>
        <dbReference type="Proteomes" id="UP000004827"/>
    </source>
</evidence>
<dbReference type="FunFam" id="3.90.79.10:FF:000028">
    <property type="entry name" value="Adenine DNA glycosylase"/>
    <property type="match status" value="1"/>
</dbReference>
<comment type="similarity">
    <text evidence="3 15">Belongs to the Nth/MutY family.</text>
</comment>
<dbReference type="PANTHER" id="PTHR42944:SF1">
    <property type="entry name" value="ADENINE DNA GLYCOSYLASE"/>
    <property type="match status" value="1"/>
</dbReference>
<dbReference type="GO" id="GO:0000701">
    <property type="term" value="F:purine-specific mismatch base pair DNA N-glycosylase activity"/>
    <property type="evidence" value="ECO:0007669"/>
    <property type="project" value="UniProtKB-EC"/>
</dbReference>
<dbReference type="Proteomes" id="UP000004827">
    <property type="component" value="Unassembled WGS sequence"/>
</dbReference>
<evidence type="ECO:0000256" key="3">
    <source>
        <dbReference type="ARBA" id="ARBA00008343"/>
    </source>
</evidence>
<feature type="domain" description="HhH-GPD" evidence="16">
    <location>
        <begin position="53"/>
        <end position="204"/>
    </location>
</feature>
<evidence type="ECO:0000256" key="13">
    <source>
        <dbReference type="ARBA" id="ARBA00023204"/>
    </source>
</evidence>
<dbReference type="FunFam" id="1.10.340.30:FF:000002">
    <property type="entry name" value="Adenine DNA glycosylase"/>
    <property type="match status" value="1"/>
</dbReference>
<keyword evidence="14 15" id="KW-0326">Glycosidase</keyword>
<evidence type="ECO:0000256" key="14">
    <source>
        <dbReference type="ARBA" id="ARBA00023295"/>
    </source>
</evidence>
<dbReference type="Gene3D" id="1.10.340.30">
    <property type="entry name" value="Hypothetical protein, domain 2"/>
    <property type="match status" value="1"/>
</dbReference>